<proteinExistence type="predicted"/>
<keyword evidence="2" id="KW-1185">Reference proteome</keyword>
<dbReference type="RefSeq" id="WP_197664473.1">
    <property type="nucleotide sequence ID" value="NZ_JADULK010000007.1"/>
</dbReference>
<evidence type="ECO:0000313" key="2">
    <source>
        <dbReference type="Proteomes" id="UP000624159"/>
    </source>
</evidence>
<dbReference type="EMBL" id="JADULK010000007">
    <property type="protein sequence ID" value="MBH1930851.1"/>
    <property type="molecule type" value="Genomic_DNA"/>
</dbReference>
<gene>
    <name evidence="1" type="ORF">I5U13_14435</name>
</gene>
<protein>
    <recommendedName>
        <fullName evidence="3">TonB C-terminal domain-containing protein</fullName>
    </recommendedName>
</protein>
<evidence type="ECO:0000313" key="1">
    <source>
        <dbReference type="EMBL" id="MBH1930851.1"/>
    </source>
</evidence>
<comment type="caution">
    <text evidence="1">The sequence shown here is derived from an EMBL/GenBank/DDBJ whole genome shotgun (WGS) entry which is preliminary data.</text>
</comment>
<name>A0ABS0MEY5_SERRU</name>
<sequence>MENSHHMLTILLPQPCQQAGRRGAVAGAAAVLHIKVNITADGRRLDIASMALGQTYVAEDAIPAEVANGRLTTIVDEKYPLPSAKS</sequence>
<reference evidence="1 2" key="1">
    <citation type="submission" date="2020-11" db="EMBL/GenBank/DDBJ databases">
        <title>Enhanced detection system for hospital associated transmission using whole genome sequencing surveillance.</title>
        <authorList>
            <person name="Harrison L.H."/>
            <person name="Van Tyne D."/>
            <person name="Marsh J.W."/>
            <person name="Griffith M.P."/>
            <person name="Snyder D.J."/>
            <person name="Cooper V.S."/>
            <person name="Mustapha M."/>
        </authorList>
    </citation>
    <scope>NUCLEOTIDE SEQUENCE [LARGE SCALE GENOMIC DNA]</scope>
    <source>
        <strain evidence="1 2">SER00230</strain>
    </source>
</reference>
<accession>A0ABS0MEY5</accession>
<evidence type="ECO:0008006" key="3">
    <source>
        <dbReference type="Google" id="ProtNLM"/>
    </source>
</evidence>
<organism evidence="1 2">
    <name type="scientific">Serratia rubidaea</name>
    <name type="common">Serratia marinorubra</name>
    <dbReference type="NCBI Taxonomy" id="61652"/>
    <lineage>
        <taxon>Bacteria</taxon>
        <taxon>Pseudomonadati</taxon>
        <taxon>Pseudomonadota</taxon>
        <taxon>Gammaproteobacteria</taxon>
        <taxon>Enterobacterales</taxon>
        <taxon>Yersiniaceae</taxon>
        <taxon>Serratia</taxon>
    </lineage>
</organism>
<dbReference type="Proteomes" id="UP000624159">
    <property type="component" value="Unassembled WGS sequence"/>
</dbReference>